<feature type="domain" description="OmpR/PhoB-type" evidence="9">
    <location>
        <begin position="125"/>
        <end position="221"/>
    </location>
</feature>
<sequence length="225" mass="25326">MRIFLVEDEHDLAHWLTKGLQQKSDWIVEWSSDGALAFKRLGVEDFDVIILDLGLPGIDGVSLIKKIREEEIYTPILILTARDTLTQRVETLELGADDFLAKPFSIEELKARLLALVRRSRGLEKQGLSLGNLKLDLSSHQFTLDGEPLALTPRELAVLRALMLKSGEPISKQFILDRLIDADSDLSLEAIEVIIHRLRKKLISTSVEITTLRGIGYCLQKVDCD</sequence>
<name>A0A095ZDB7_9BURK</name>
<dbReference type="PROSITE" id="PS51755">
    <property type="entry name" value="OMPR_PHOB"/>
    <property type="match status" value="1"/>
</dbReference>
<dbReference type="Gene3D" id="3.40.50.2300">
    <property type="match status" value="1"/>
</dbReference>
<dbReference type="CDD" id="cd00383">
    <property type="entry name" value="trans_reg_C"/>
    <property type="match status" value="1"/>
</dbReference>
<evidence type="ECO:0000256" key="7">
    <source>
        <dbReference type="PROSITE-ProRule" id="PRU01091"/>
    </source>
</evidence>
<evidence type="ECO:0000313" key="10">
    <source>
        <dbReference type="EMBL" id="KGF32648.1"/>
    </source>
</evidence>
<organism evidence="10 11">
    <name type="scientific">Oligella urethralis DNF00040</name>
    <dbReference type="NCBI Taxonomy" id="1401065"/>
    <lineage>
        <taxon>Bacteria</taxon>
        <taxon>Pseudomonadati</taxon>
        <taxon>Pseudomonadota</taxon>
        <taxon>Betaproteobacteria</taxon>
        <taxon>Burkholderiales</taxon>
        <taxon>Alcaligenaceae</taxon>
        <taxon>Oligella</taxon>
    </lineage>
</organism>
<evidence type="ECO:0000256" key="3">
    <source>
        <dbReference type="ARBA" id="ARBA00023015"/>
    </source>
</evidence>
<feature type="DNA-binding region" description="OmpR/PhoB-type" evidence="7">
    <location>
        <begin position="125"/>
        <end position="221"/>
    </location>
</feature>
<keyword evidence="11" id="KW-1185">Reference proteome</keyword>
<dbReference type="Pfam" id="PF00072">
    <property type="entry name" value="Response_reg"/>
    <property type="match status" value="1"/>
</dbReference>
<dbReference type="GO" id="GO:0032993">
    <property type="term" value="C:protein-DNA complex"/>
    <property type="evidence" value="ECO:0007669"/>
    <property type="project" value="TreeGrafter"/>
</dbReference>
<keyword evidence="2" id="KW-0902">Two-component regulatory system</keyword>
<keyword evidence="5" id="KW-0804">Transcription</keyword>
<evidence type="ECO:0000259" key="9">
    <source>
        <dbReference type="PROSITE" id="PS51755"/>
    </source>
</evidence>
<dbReference type="PANTHER" id="PTHR48111:SF67">
    <property type="entry name" value="TRANSCRIPTIONAL REGULATORY PROTEIN TCTD"/>
    <property type="match status" value="1"/>
</dbReference>
<gene>
    <name evidence="10" type="ORF">HMPREF2130_00400</name>
</gene>
<dbReference type="InterPro" id="IPR001867">
    <property type="entry name" value="OmpR/PhoB-type_DNA-bd"/>
</dbReference>
<evidence type="ECO:0000256" key="2">
    <source>
        <dbReference type="ARBA" id="ARBA00023012"/>
    </source>
</evidence>
<evidence type="ECO:0000256" key="4">
    <source>
        <dbReference type="ARBA" id="ARBA00023125"/>
    </source>
</evidence>
<dbReference type="InterPro" id="IPR039420">
    <property type="entry name" value="WalR-like"/>
</dbReference>
<dbReference type="EMBL" id="JRNI01000001">
    <property type="protein sequence ID" value="KGF32648.1"/>
    <property type="molecule type" value="Genomic_DNA"/>
</dbReference>
<dbReference type="SMART" id="SM00862">
    <property type="entry name" value="Trans_reg_C"/>
    <property type="match status" value="1"/>
</dbReference>
<dbReference type="GO" id="GO:0006355">
    <property type="term" value="P:regulation of DNA-templated transcription"/>
    <property type="evidence" value="ECO:0007669"/>
    <property type="project" value="InterPro"/>
</dbReference>
<proteinExistence type="predicted"/>
<keyword evidence="3" id="KW-0805">Transcription regulation</keyword>
<dbReference type="SMART" id="SM00448">
    <property type="entry name" value="REC"/>
    <property type="match status" value="1"/>
</dbReference>
<evidence type="ECO:0000256" key="6">
    <source>
        <dbReference type="PROSITE-ProRule" id="PRU00169"/>
    </source>
</evidence>
<dbReference type="InterPro" id="IPR036388">
    <property type="entry name" value="WH-like_DNA-bd_sf"/>
</dbReference>
<accession>A0A095ZDB7</accession>
<evidence type="ECO:0000256" key="5">
    <source>
        <dbReference type="ARBA" id="ARBA00023163"/>
    </source>
</evidence>
<dbReference type="PROSITE" id="PS50110">
    <property type="entry name" value="RESPONSE_REGULATORY"/>
    <property type="match status" value="1"/>
</dbReference>
<dbReference type="InterPro" id="IPR011006">
    <property type="entry name" value="CheY-like_superfamily"/>
</dbReference>
<dbReference type="Pfam" id="PF00486">
    <property type="entry name" value="Trans_reg_C"/>
    <property type="match status" value="1"/>
</dbReference>
<dbReference type="GO" id="GO:0000976">
    <property type="term" value="F:transcription cis-regulatory region binding"/>
    <property type="evidence" value="ECO:0007669"/>
    <property type="project" value="TreeGrafter"/>
</dbReference>
<feature type="modified residue" description="4-aspartylphosphate" evidence="6">
    <location>
        <position position="52"/>
    </location>
</feature>
<dbReference type="GO" id="GO:0000156">
    <property type="term" value="F:phosphorelay response regulator activity"/>
    <property type="evidence" value="ECO:0007669"/>
    <property type="project" value="TreeGrafter"/>
</dbReference>
<dbReference type="SUPFAM" id="SSF52172">
    <property type="entry name" value="CheY-like"/>
    <property type="match status" value="1"/>
</dbReference>
<feature type="domain" description="Response regulatory" evidence="8">
    <location>
        <begin position="2"/>
        <end position="117"/>
    </location>
</feature>
<comment type="caution">
    <text evidence="10">The sequence shown here is derived from an EMBL/GenBank/DDBJ whole genome shotgun (WGS) entry which is preliminary data.</text>
</comment>
<dbReference type="GO" id="GO:0005829">
    <property type="term" value="C:cytosol"/>
    <property type="evidence" value="ECO:0007669"/>
    <property type="project" value="TreeGrafter"/>
</dbReference>
<dbReference type="FunFam" id="3.40.50.2300:FF:000002">
    <property type="entry name" value="DNA-binding response regulator PhoP"/>
    <property type="match status" value="1"/>
</dbReference>
<dbReference type="eggNOG" id="COG0745">
    <property type="taxonomic scope" value="Bacteria"/>
</dbReference>
<dbReference type="InterPro" id="IPR001789">
    <property type="entry name" value="Sig_transdc_resp-reg_receiver"/>
</dbReference>
<dbReference type="OrthoDB" id="9802426at2"/>
<protein>
    <submittedName>
        <fullName evidence="10">Transcriptional regulator</fullName>
    </submittedName>
</protein>
<evidence type="ECO:0000313" key="11">
    <source>
        <dbReference type="Proteomes" id="UP000029629"/>
    </source>
</evidence>
<dbReference type="AlphaFoldDB" id="A0A095ZDB7"/>
<keyword evidence="4 7" id="KW-0238">DNA-binding</keyword>
<evidence type="ECO:0000256" key="1">
    <source>
        <dbReference type="ARBA" id="ARBA00022553"/>
    </source>
</evidence>
<dbReference type="RefSeq" id="WP_036556898.1">
    <property type="nucleotide sequence ID" value="NZ_JRNI01000001.1"/>
</dbReference>
<dbReference type="Gene3D" id="1.10.10.10">
    <property type="entry name" value="Winged helix-like DNA-binding domain superfamily/Winged helix DNA-binding domain"/>
    <property type="match status" value="1"/>
</dbReference>
<keyword evidence="1 6" id="KW-0597">Phosphoprotein</keyword>
<dbReference type="Proteomes" id="UP000029629">
    <property type="component" value="Unassembled WGS sequence"/>
</dbReference>
<dbReference type="PANTHER" id="PTHR48111">
    <property type="entry name" value="REGULATOR OF RPOS"/>
    <property type="match status" value="1"/>
</dbReference>
<evidence type="ECO:0000259" key="8">
    <source>
        <dbReference type="PROSITE" id="PS50110"/>
    </source>
</evidence>
<reference evidence="10 11" key="1">
    <citation type="submission" date="2014-07" db="EMBL/GenBank/DDBJ databases">
        <authorList>
            <person name="McCorrison J."/>
            <person name="Sanka R."/>
            <person name="Torralba M."/>
            <person name="Gillis M."/>
            <person name="Haft D.H."/>
            <person name="Methe B."/>
            <person name="Sutton G."/>
            <person name="Nelson K.E."/>
        </authorList>
    </citation>
    <scope>NUCLEOTIDE SEQUENCE [LARGE SCALE GENOMIC DNA]</scope>
    <source>
        <strain evidence="10 11">DNF00040</strain>
    </source>
</reference>